<protein>
    <submittedName>
        <fullName evidence="1">Uncharacterized protein</fullName>
    </submittedName>
</protein>
<evidence type="ECO:0000313" key="2">
    <source>
        <dbReference type="Proteomes" id="UP000319801"/>
    </source>
</evidence>
<accession>A0A556TLS5</accession>
<keyword evidence="2" id="KW-1185">Reference proteome</keyword>
<comment type="caution">
    <text evidence="1">The sequence shown here is derived from an EMBL/GenBank/DDBJ whole genome shotgun (WGS) entry which is preliminary data.</text>
</comment>
<dbReference type="AlphaFoldDB" id="A0A556TLS5"/>
<sequence>MERSGVVPGYCDVNAGEEAQDGAQPRPRCDPWSGCLIRQGSKNSPPVFKALDSVTQMEPQKHLETKYTNQIFL</sequence>
<proteinExistence type="predicted"/>
<dbReference type="EMBL" id="VCAZ01000005">
    <property type="protein sequence ID" value="TSK20106.1"/>
    <property type="molecule type" value="Genomic_DNA"/>
</dbReference>
<gene>
    <name evidence="1" type="ORF">Baya_1654</name>
</gene>
<evidence type="ECO:0000313" key="1">
    <source>
        <dbReference type="EMBL" id="TSK20106.1"/>
    </source>
</evidence>
<dbReference type="Proteomes" id="UP000319801">
    <property type="component" value="Unassembled WGS sequence"/>
</dbReference>
<organism evidence="1 2">
    <name type="scientific">Bagarius yarrelli</name>
    <name type="common">Goonch</name>
    <name type="synonym">Bagrus yarrelli</name>
    <dbReference type="NCBI Taxonomy" id="175774"/>
    <lineage>
        <taxon>Eukaryota</taxon>
        <taxon>Metazoa</taxon>
        <taxon>Chordata</taxon>
        <taxon>Craniata</taxon>
        <taxon>Vertebrata</taxon>
        <taxon>Euteleostomi</taxon>
        <taxon>Actinopterygii</taxon>
        <taxon>Neopterygii</taxon>
        <taxon>Teleostei</taxon>
        <taxon>Ostariophysi</taxon>
        <taxon>Siluriformes</taxon>
        <taxon>Sisoridae</taxon>
        <taxon>Sisorinae</taxon>
        <taxon>Bagarius</taxon>
    </lineage>
</organism>
<name>A0A556TLS5_BAGYA</name>
<reference evidence="1 2" key="1">
    <citation type="journal article" date="2019" name="Genome Biol. Evol.">
        <title>Whole-Genome Sequencing of the Giant Devil Catfish, Bagarius yarrelli.</title>
        <authorList>
            <person name="Jiang W."/>
            <person name="Lv Y."/>
            <person name="Cheng L."/>
            <person name="Yang K."/>
            <person name="Chao B."/>
            <person name="Wang X."/>
            <person name="Li Y."/>
            <person name="Pan X."/>
            <person name="You X."/>
            <person name="Zhang Y."/>
            <person name="Yang J."/>
            <person name="Li J."/>
            <person name="Zhang X."/>
            <person name="Liu S."/>
            <person name="Sun C."/>
            <person name="Yang J."/>
            <person name="Shi Q."/>
        </authorList>
    </citation>
    <scope>NUCLEOTIDE SEQUENCE [LARGE SCALE GENOMIC DNA]</scope>
    <source>
        <strain evidence="1">JWS20170419001</strain>
        <tissue evidence="1">Muscle</tissue>
    </source>
</reference>